<dbReference type="FunFam" id="3.40.190.10:FF:000010">
    <property type="entry name" value="glutamate receptor ionotropic, NMDA 1 isoform X1"/>
    <property type="match status" value="1"/>
</dbReference>
<dbReference type="Gene3D" id="1.10.287.70">
    <property type="match status" value="1"/>
</dbReference>
<dbReference type="InterPro" id="IPR028082">
    <property type="entry name" value="Peripla_BP_I"/>
</dbReference>
<keyword evidence="15" id="KW-0407">Ion channel</keyword>
<evidence type="ECO:0000256" key="1">
    <source>
        <dbReference type="ARBA" id="ARBA00004651"/>
    </source>
</evidence>
<name>A0A2S1WM86_9ANNE</name>
<dbReference type="InterPro" id="IPR015683">
    <property type="entry name" value="Ionotropic_Glu_rcpt"/>
</dbReference>
<evidence type="ECO:0000259" key="24">
    <source>
        <dbReference type="SMART" id="SM00918"/>
    </source>
</evidence>
<feature type="binding site" evidence="17">
    <location>
        <position position="453"/>
    </location>
    <ligand>
        <name>L-glutamate</name>
        <dbReference type="ChEBI" id="CHEBI:29985"/>
    </ligand>
</feature>
<dbReference type="SMART" id="SM00062">
    <property type="entry name" value="PBPb"/>
    <property type="match status" value="1"/>
</dbReference>
<dbReference type="SUPFAM" id="SSF53850">
    <property type="entry name" value="Periplasmic binding protein-like II"/>
    <property type="match status" value="1"/>
</dbReference>
<dbReference type="SMART" id="SM00918">
    <property type="entry name" value="Lig_chan-Glu_bd"/>
    <property type="match status" value="1"/>
</dbReference>
<evidence type="ECO:0000256" key="9">
    <source>
        <dbReference type="ARBA" id="ARBA00023054"/>
    </source>
</evidence>
<dbReference type="InterPro" id="IPR001638">
    <property type="entry name" value="Solute-binding_3/MltF_N"/>
</dbReference>
<feature type="transmembrane region" description="Helical" evidence="20">
    <location>
        <begin position="572"/>
        <end position="594"/>
    </location>
</feature>
<keyword evidence="11 20" id="KW-0472">Membrane</keyword>
<dbReference type="GO" id="GO:0043226">
    <property type="term" value="C:organelle"/>
    <property type="evidence" value="ECO:0007669"/>
    <property type="project" value="UniProtKB-ARBA"/>
</dbReference>
<evidence type="ECO:0000259" key="22">
    <source>
        <dbReference type="SMART" id="SM00062"/>
    </source>
</evidence>
<evidence type="ECO:0000256" key="19">
    <source>
        <dbReference type="PIRSR" id="PIRSR601508-3"/>
    </source>
</evidence>
<reference evidence="25" key="1">
    <citation type="submission" date="2018-02" db="EMBL/GenBank/DDBJ databases">
        <title>Hirudo verbana central nervous system transcriptome analysis of ion channel and receptor content.</title>
        <authorList>
            <person name="Northcutt A.J."/>
            <person name="Schulz D.J."/>
            <person name="Mesce K.A."/>
        </authorList>
    </citation>
    <scope>NUCLEOTIDE SEQUENCE</scope>
</reference>
<keyword evidence="9" id="KW-0175">Coiled coil</keyword>
<dbReference type="PANTHER" id="PTHR18966">
    <property type="entry name" value="IONOTROPIC GLUTAMATE RECEPTOR"/>
    <property type="match status" value="1"/>
</dbReference>
<feature type="domain" description="Ionotropic glutamate receptor L-glutamate and glycine-binding" evidence="24">
    <location>
        <begin position="384"/>
        <end position="442"/>
    </location>
</feature>
<keyword evidence="12 25" id="KW-0675">Receptor</keyword>
<feature type="disulfide bond" evidence="19">
    <location>
        <begin position="681"/>
        <end position="737"/>
    </location>
</feature>
<evidence type="ECO:0000256" key="11">
    <source>
        <dbReference type="ARBA" id="ARBA00023136"/>
    </source>
</evidence>
<evidence type="ECO:0000256" key="2">
    <source>
        <dbReference type="ARBA" id="ARBA00011106"/>
    </source>
</evidence>
<dbReference type="InterPro" id="IPR001320">
    <property type="entry name" value="Iontro_rcpt_C"/>
</dbReference>
<evidence type="ECO:0000256" key="3">
    <source>
        <dbReference type="ARBA" id="ARBA00015895"/>
    </source>
</evidence>
<comment type="subunit">
    <text evidence="2">Forms a heteromeric NMDA channel with Nmdar2.</text>
</comment>
<proteinExistence type="evidence at transcript level"/>
<evidence type="ECO:0000256" key="18">
    <source>
        <dbReference type="PIRSR" id="PIRSR601508-2"/>
    </source>
</evidence>
<protein>
    <recommendedName>
        <fullName evidence="3">Glutamate [NMDA] receptor subunit 1</fullName>
    </recommendedName>
</protein>
<dbReference type="InterPro" id="IPR019594">
    <property type="entry name" value="Glu/Gly-bd"/>
</dbReference>
<dbReference type="PRINTS" id="PR00177">
    <property type="entry name" value="NMDARECEPTOR"/>
</dbReference>
<feature type="domain" description="Solute-binding protein family 3/N-terminal" evidence="22">
    <location>
        <begin position="410"/>
        <end position="733"/>
    </location>
</feature>
<dbReference type="SUPFAM" id="SSF53822">
    <property type="entry name" value="Periplasmic binding protein-like I"/>
    <property type="match status" value="1"/>
</dbReference>
<evidence type="ECO:0000256" key="14">
    <source>
        <dbReference type="ARBA" id="ARBA00023286"/>
    </source>
</evidence>
<evidence type="ECO:0000256" key="10">
    <source>
        <dbReference type="ARBA" id="ARBA00023065"/>
    </source>
</evidence>
<feature type="transmembrane region" description="Helical" evidence="20">
    <location>
        <begin position="498"/>
        <end position="516"/>
    </location>
</feature>
<comment type="subcellular location">
    <subcellularLocation>
        <location evidence="1">Cell membrane</location>
        <topology evidence="1">Multi-pass membrane protein</topology>
    </subcellularLocation>
</comment>
<organism evidence="25">
    <name type="scientific">Hirudo verbana</name>
    <dbReference type="NCBI Taxonomy" id="311461"/>
    <lineage>
        <taxon>Eukaryota</taxon>
        <taxon>Metazoa</taxon>
        <taxon>Spiralia</taxon>
        <taxon>Lophotrochozoa</taxon>
        <taxon>Annelida</taxon>
        <taxon>Clitellata</taxon>
        <taxon>Hirudinea</taxon>
        <taxon>Hirudinida</taxon>
        <taxon>Hirudiniformes</taxon>
        <taxon>Hirudinidae</taxon>
        <taxon>Hirudo</taxon>
    </lineage>
</organism>
<keyword evidence="4" id="KW-0813">Transport</keyword>
<dbReference type="FunFam" id="3.40.190.10:FF:000078">
    <property type="entry name" value="glutamate receptor ionotropic, NMDA 3B"/>
    <property type="match status" value="1"/>
</dbReference>
<evidence type="ECO:0000256" key="16">
    <source>
        <dbReference type="ARBA" id="ARBA00024675"/>
    </source>
</evidence>
<evidence type="ECO:0000256" key="6">
    <source>
        <dbReference type="ARBA" id="ARBA00022553"/>
    </source>
</evidence>
<dbReference type="Pfam" id="PF10613">
    <property type="entry name" value="Lig_chan-Glu_bd"/>
    <property type="match status" value="1"/>
</dbReference>
<evidence type="ECO:0000256" key="5">
    <source>
        <dbReference type="ARBA" id="ARBA00022475"/>
    </source>
</evidence>
<dbReference type="GO" id="GO:0038023">
    <property type="term" value="F:signaling receptor activity"/>
    <property type="evidence" value="ECO:0007669"/>
    <property type="project" value="InterPro"/>
</dbReference>
<evidence type="ECO:0000256" key="8">
    <source>
        <dbReference type="ARBA" id="ARBA00022989"/>
    </source>
</evidence>
<keyword evidence="5" id="KW-1003">Cell membrane</keyword>
<feature type="domain" description="Ionotropic glutamate receptor C-terminal" evidence="23">
    <location>
        <begin position="373"/>
        <end position="732"/>
    </location>
</feature>
<evidence type="ECO:0000259" key="23">
    <source>
        <dbReference type="SMART" id="SM00079"/>
    </source>
</evidence>
<keyword evidence="19" id="KW-1015">Disulfide bond</keyword>
<evidence type="ECO:0000256" key="12">
    <source>
        <dbReference type="ARBA" id="ARBA00023170"/>
    </source>
</evidence>
<dbReference type="Gene3D" id="3.40.190.10">
    <property type="entry name" value="Periplasmic binding protein-like II"/>
    <property type="match status" value="2"/>
</dbReference>
<evidence type="ECO:0000256" key="15">
    <source>
        <dbReference type="ARBA" id="ARBA00023303"/>
    </source>
</evidence>
<feature type="transmembrane region" description="Helical" evidence="20">
    <location>
        <begin position="753"/>
        <end position="776"/>
    </location>
</feature>
<evidence type="ECO:0000256" key="7">
    <source>
        <dbReference type="ARBA" id="ARBA00022692"/>
    </source>
</evidence>
<evidence type="ECO:0000256" key="17">
    <source>
        <dbReference type="PIRSR" id="PIRSR601508-1"/>
    </source>
</evidence>
<dbReference type="InterPro" id="IPR018882">
    <property type="entry name" value="CaM-bd_C0_NMDA_rcpt_NR1"/>
</dbReference>
<evidence type="ECO:0000256" key="20">
    <source>
        <dbReference type="SAM" id="Phobius"/>
    </source>
</evidence>
<dbReference type="EMBL" id="MG973352">
    <property type="protein sequence ID" value="AWJ68205.1"/>
    <property type="molecule type" value="mRNA"/>
</dbReference>
<dbReference type="SUPFAM" id="SSF81324">
    <property type="entry name" value="Voltage-gated potassium channels"/>
    <property type="match status" value="1"/>
</dbReference>
<sequence length="819" mass="93958">MAAFMEMMNFSIFILSLSLFFHCYGCHICPLSIAAVFQNDTEVAYFQNVLNASMQHAQQKFQRDILLRGSQILYDGNVMNLLKMMNDELKNKTAFASVVSPKFMLPKFGLALQVLKSMSNFYDIPLLGVSKHHMFYKKVLFFEELTAWKMFLQSQNLQRVVVLHKEGQDNLDLFDMIRGDDFFEIENDVGFTDENDFVEMLLTIKSSLSNVILVLSGNEEFTKLMEEATMLNMTYPNYLWIPSKTTYSDKMKSFNRLKTIAKKLFSFQRSMDLIMESYFSELHSKPEYLTSQNCSMLSTAISEDLFERSSKYYDNIFEVLKLDFQNSSSIWHKNIKANVDKWSARFPNSLKVSHASHLEVVTIESLPFVHKLTTNSSCRKQSYPCKFSKDDRRHCCYGYAIDLLVLLSKELNFTFDLRLEEENIFYESEKMDGSGLVDQLVAEKADMVVAPLTINPRRAEVIDFSKPFKYQGLTILVKKQNRKEFSLSSFLQPFKETLWILVGLSVHVVALILYLLDRFSPFGRFKLGKSEDTEEDALNLSSAMWFAWGVLLNSGIGEGTPRSFSARVLGMVWAGFAMIIVASYTANLAAFLVLDRPEVSISGVDDARLRNPQENFKFATIKNSVVAQYFKRQVELSSLYKIMEKHNYDSVERAIHDVKEGKLQAFIWDASRLEYEAANDCDLTTTGDSFGRSGYGVALRKGSPWTDKVSFAILSLHENGILEKLERKWILIKDTRCPERDITPATLGLVDMAGVFLMVAGGIIAGVFIIFIEIAYKRHRRFKEKELEIAKKVTERWRSHVEKKQETPLSQFILTSCDG</sequence>
<evidence type="ECO:0000256" key="13">
    <source>
        <dbReference type="ARBA" id="ARBA00023180"/>
    </source>
</evidence>
<comment type="function">
    <text evidence="16">NMDA receptor subtype of glutamate-gated ion channels with high calcium permeability and voltage-dependent sensitivity to magnesium. Mediated by glycine. This protein plays a key role in synaptic plasticity, synaptogenesis, excitotoxicity, memory acquisition and learning. It mediates neuronal functions in glutamate neurotransmission. Is involved in the cell surface targeting of NMDA receptors. Plays a role in associative learning and in long-term memory consolidation.</text>
</comment>
<feature type="binding site" evidence="17">
    <location>
        <position position="451"/>
    </location>
    <ligand>
        <name>L-glutamate</name>
        <dbReference type="ChEBI" id="CHEBI:29985"/>
    </ligand>
</feature>
<feature type="chain" id="PRO_5015746141" description="Glutamate [NMDA] receptor subunit 1" evidence="21">
    <location>
        <begin position="26"/>
        <end position="819"/>
    </location>
</feature>
<keyword evidence="7 20" id="KW-0812">Transmembrane</keyword>
<dbReference type="Pfam" id="PF00060">
    <property type="entry name" value="Lig_chan"/>
    <property type="match status" value="1"/>
</dbReference>
<dbReference type="InterPro" id="IPR001508">
    <property type="entry name" value="Iono_Glu_rcpt_met"/>
</dbReference>
<dbReference type="SMART" id="SM00079">
    <property type="entry name" value="PBPe"/>
    <property type="match status" value="1"/>
</dbReference>
<keyword evidence="6" id="KW-0597">Phosphoprotein</keyword>
<evidence type="ECO:0000313" key="25">
    <source>
        <dbReference type="EMBL" id="AWJ68205.1"/>
    </source>
</evidence>
<dbReference type="GO" id="GO:0005886">
    <property type="term" value="C:plasma membrane"/>
    <property type="evidence" value="ECO:0007669"/>
    <property type="project" value="UniProtKB-SubCell"/>
</dbReference>
<evidence type="ECO:0000256" key="4">
    <source>
        <dbReference type="ARBA" id="ARBA00022448"/>
    </source>
</evidence>
<dbReference type="AlphaFoldDB" id="A0A2S1WM86"/>
<feature type="signal peptide" evidence="21">
    <location>
        <begin position="1"/>
        <end position="25"/>
    </location>
</feature>
<keyword evidence="14" id="KW-1071">Ligand-gated ion channel</keyword>
<dbReference type="Pfam" id="PF10562">
    <property type="entry name" value="CaM_bdg_C0"/>
    <property type="match status" value="1"/>
</dbReference>
<accession>A0A2S1WM86</accession>
<dbReference type="GO" id="GO:0015276">
    <property type="term" value="F:ligand-gated monoatomic ion channel activity"/>
    <property type="evidence" value="ECO:0007669"/>
    <property type="project" value="InterPro"/>
</dbReference>
<keyword evidence="13" id="KW-0325">Glycoprotein</keyword>
<feature type="site" description="Interaction with the cone snail toxin Con-ikot-ikot" evidence="18">
    <location>
        <position position="631"/>
    </location>
</feature>
<keyword evidence="10" id="KW-0406">Ion transport</keyword>
<dbReference type="Gene3D" id="3.40.50.2300">
    <property type="match status" value="1"/>
</dbReference>
<keyword evidence="8 20" id="KW-1133">Transmembrane helix</keyword>
<feature type="binding site" evidence="17">
    <location>
        <position position="669"/>
    </location>
    <ligand>
        <name>L-glutamate</name>
        <dbReference type="ChEBI" id="CHEBI:29985"/>
    </ligand>
</feature>
<feature type="site" description="Crucial to convey clamshell closure to channel opening" evidence="18">
    <location>
        <position position="601"/>
    </location>
</feature>
<evidence type="ECO:0000256" key="21">
    <source>
        <dbReference type="SAM" id="SignalP"/>
    </source>
</evidence>
<keyword evidence="21" id="KW-0732">Signal</keyword>
<feature type="binding site" evidence="17">
    <location>
        <position position="458"/>
    </location>
    <ligand>
        <name>L-glutamate</name>
        <dbReference type="ChEBI" id="CHEBI:29985"/>
    </ligand>
</feature>